<feature type="region of interest" description="Disordered" evidence="1">
    <location>
        <begin position="192"/>
        <end position="211"/>
    </location>
</feature>
<dbReference type="Proteomes" id="UP000011715">
    <property type="component" value="Unassembled WGS sequence"/>
</dbReference>
<sequence>MSYGPSCRKTKTVPSAMDPLSIKRGVFFGDSPAVFPPFSSRSSFLLFFFSLLLLLRRPVGRPQVSDNARRRSNGSTCPFRPVCTSPTRITTTSRSITRRQRRKSRPRRLTEGAPWLRLLPLYLRQAQICLFPPSHKTLPLSTEGGPAFPRRWAVPLRRRRRIHFPFGRERPSSVPRWVKLYAVVFHRLSSTHASPTTGRTGLASTPVAEVR</sequence>
<feature type="compositionally biased region" description="Basic residues" evidence="1">
    <location>
        <begin position="96"/>
        <end position="107"/>
    </location>
</feature>
<feature type="compositionally biased region" description="Low complexity" evidence="1">
    <location>
        <begin position="84"/>
        <end position="95"/>
    </location>
</feature>
<protein>
    <submittedName>
        <fullName evidence="2 3">Uncharacterized protein</fullName>
    </submittedName>
</protein>
<evidence type="ECO:0000313" key="3">
    <source>
        <dbReference type="EnsemblFungi" id="MAPG_00320T0"/>
    </source>
</evidence>
<feature type="compositionally biased region" description="Polar residues" evidence="1">
    <location>
        <begin position="192"/>
        <end position="203"/>
    </location>
</feature>
<reference evidence="3" key="5">
    <citation type="submission" date="2015-06" db="UniProtKB">
        <authorList>
            <consortium name="EnsemblFungi"/>
        </authorList>
    </citation>
    <scope>IDENTIFICATION</scope>
    <source>
        <strain evidence="3">ATCC 64411</strain>
    </source>
</reference>
<keyword evidence="4" id="KW-1185">Reference proteome</keyword>
<reference evidence="2" key="3">
    <citation type="submission" date="2011-03" db="EMBL/GenBank/DDBJ databases">
        <title>Annotation of Magnaporthe poae ATCC 64411.</title>
        <authorList>
            <person name="Ma L.-J."/>
            <person name="Dead R."/>
            <person name="Young S.K."/>
            <person name="Zeng Q."/>
            <person name="Gargeya S."/>
            <person name="Fitzgerald M."/>
            <person name="Haas B."/>
            <person name="Abouelleil A."/>
            <person name="Alvarado L."/>
            <person name="Arachchi H.M."/>
            <person name="Berlin A."/>
            <person name="Brown A."/>
            <person name="Chapman S.B."/>
            <person name="Chen Z."/>
            <person name="Dunbar C."/>
            <person name="Freedman E."/>
            <person name="Gearin G."/>
            <person name="Gellesch M."/>
            <person name="Goldberg J."/>
            <person name="Griggs A."/>
            <person name="Gujja S."/>
            <person name="Heiman D."/>
            <person name="Howarth C."/>
            <person name="Larson L."/>
            <person name="Lui A."/>
            <person name="MacDonald P.J.P."/>
            <person name="Mehta T."/>
            <person name="Montmayeur A."/>
            <person name="Murphy C."/>
            <person name="Neiman D."/>
            <person name="Pearson M."/>
            <person name="Priest M."/>
            <person name="Roberts A."/>
            <person name="Saif S."/>
            <person name="Shea T."/>
            <person name="Shenoy N."/>
            <person name="Sisk P."/>
            <person name="Stolte C."/>
            <person name="Sykes S."/>
            <person name="Yandava C."/>
            <person name="Wortman J."/>
            <person name="Nusbaum C."/>
            <person name="Birren B."/>
        </authorList>
    </citation>
    <scope>NUCLEOTIDE SEQUENCE</scope>
    <source>
        <strain evidence="2">ATCC 64411</strain>
    </source>
</reference>
<feature type="region of interest" description="Disordered" evidence="1">
    <location>
        <begin position="63"/>
        <end position="108"/>
    </location>
</feature>
<accession>A0A0C4DKP2</accession>
<reference evidence="4" key="2">
    <citation type="submission" date="2010-05" db="EMBL/GenBank/DDBJ databases">
        <title>The genome sequence of Magnaporthe poae strain ATCC 64411.</title>
        <authorList>
            <person name="Ma L.-J."/>
            <person name="Dead R."/>
            <person name="Young S."/>
            <person name="Zeng Q."/>
            <person name="Koehrsen M."/>
            <person name="Alvarado L."/>
            <person name="Berlin A."/>
            <person name="Chapman S.B."/>
            <person name="Chen Z."/>
            <person name="Freedman E."/>
            <person name="Gellesch M."/>
            <person name="Goldberg J."/>
            <person name="Griggs A."/>
            <person name="Gujja S."/>
            <person name="Heilman E.R."/>
            <person name="Heiman D."/>
            <person name="Hepburn T."/>
            <person name="Howarth C."/>
            <person name="Jen D."/>
            <person name="Larson L."/>
            <person name="Mehta T."/>
            <person name="Neiman D."/>
            <person name="Pearson M."/>
            <person name="Roberts A."/>
            <person name="Saif S."/>
            <person name="Shea T."/>
            <person name="Shenoy N."/>
            <person name="Sisk P."/>
            <person name="Stolte C."/>
            <person name="Sykes S."/>
            <person name="Walk T."/>
            <person name="White J."/>
            <person name="Yandava C."/>
            <person name="Haas B."/>
            <person name="Nusbaum C."/>
            <person name="Birren B."/>
        </authorList>
    </citation>
    <scope>NUCLEOTIDE SEQUENCE [LARGE SCALE GENOMIC DNA]</scope>
    <source>
        <strain evidence="4">ATCC 64411 / 73-15</strain>
    </source>
</reference>
<organism evidence="3 4">
    <name type="scientific">Magnaporthiopsis poae (strain ATCC 64411 / 73-15)</name>
    <name type="common">Kentucky bluegrass fungus</name>
    <name type="synonym">Magnaporthe poae</name>
    <dbReference type="NCBI Taxonomy" id="644358"/>
    <lineage>
        <taxon>Eukaryota</taxon>
        <taxon>Fungi</taxon>
        <taxon>Dikarya</taxon>
        <taxon>Ascomycota</taxon>
        <taxon>Pezizomycotina</taxon>
        <taxon>Sordariomycetes</taxon>
        <taxon>Sordariomycetidae</taxon>
        <taxon>Magnaporthales</taxon>
        <taxon>Magnaporthaceae</taxon>
        <taxon>Magnaporthiopsis</taxon>
    </lineage>
</organism>
<name>A0A0C4DKP2_MAGP6</name>
<dbReference type="EMBL" id="GL876966">
    <property type="protein sequence ID" value="KLU81227.1"/>
    <property type="molecule type" value="Genomic_DNA"/>
</dbReference>
<gene>
    <name evidence="2" type="ORF">MAPG_00320</name>
</gene>
<dbReference type="EMBL" id="ADBL01000073">
    <property type="status" value="NOT_ANNOTATED_CDS"/>
    <property type="molecule type" value="Genomic_DNA"/>
</dbReference>
<dbReference type="AlphaFoldDB" id="A0A0C4DKP2"/>
<evidence type="ECO:0000313" key="4">
    <source>
        <dbReference type="Proteomes" id="UP000011715"/>
    </source>
</evidence>
<reference evidence="2" key="1">
    <citation type="submission" date="2010-05" db="EMBL/GenBank/DDBJ databases">
        <title>The Genome Sequence of Magnaporthe poae strain ATCC 64411.</title>
        <authorList>
            <consortium name="The Broad Institute Genome Sequencing Platform"/>
            <consortium name="Broad Institute Genome Sequencing Center for Infectious Disease"/>
            <person name="Ma L.-J."/>
            <person name="Dead R."/>
            <person name="Young S."/>
            <person name="Zeng Q."/>
            <person name="Koehrsen M."/>
            <person name="Alvarado L."/>
            <person name="Berlin A."/>
            <person name="Chapman S.B."/>
            <person name="Chen Z."/>
            <person name="Freedman E."/>
            <person name="Gellesch M."/>
            <person name="Goldberg J."/>
            <person name="Griggs A."/>
            <person name="Gujja S."/>
            <person name="Heilman E.R."/>
            <person name="Heiman D."/>
            <person name="Hepburn T."/>
            <person name="Howarth C."/>
            <person name="Jen D."/>
            <person name="Larson L."/>
            <person name="Mehta T."/>
            <person name="Neiman D."/>
            <person name="Pearson M."/>
            <person name="Roberts A."/>
            <person name="Saif S."/>
            <person name="Shea T."/>
            <person name="Shenoy N."/>
            <person name="Sisk P."/>
            <person name="Stolte C."/>
            <person name="Sykes S."/>
            <person name="Walk T."/>
            <person name="White J."/>
            <person name="Yandava C."/>
            <person name="Haas B."/>
            <person name="Nusbaum C."/>
            <person name="Birren B."/>
        </authorList>
    </citation>
    <scope>NUCLEOTIDE SEQUENCE</scope>
    <source>
        <strain evidence="2">ATCC 64411</strain>
    </source>
</reference>
<dbReference type="VEuPathDB" id="FungiDB:MAPG_00320"/>
<reference evidence="3" key="4">
    <citation type="journal article" date="2015" name="G3 (Bethesda)">
        <title>Genome sequences of three phytopathogenic species of the Magnaporthaceae family of fungi.</title>
        <authorList>
            <person name="Okagaki L.H."/>
            <person name="Nunes C.C."/>
            <person name="Sailsbery J."/>
            <person name="Clay B."/>
            <person name="Brown D."/>
            <person name="John T."/>
            <person name="Oh Y."/>
            <person name="Young N."/>
            <person name="Fitzgerald M."/>
            <person name="Haas B.J."/>
            <person name="Zeng Q."/>
            <person name="Young S."/>
            <person name="Adiconis X."/>
            <person name="Fan L."/>
            <person name="Levin J.Z."/>
            <person name="Mitchell T.K."/>
            <person name="Okubara P.A."/>
            <person name="Farman M.L."/>
            <person name="Kohn L.M."/>
            <person name="Birren B."/>
            <person name="Ma L.-J."/>
            <person name="Dean R.A."/>
        </authorList>
    </citation>
    <scope>NUCLEOTIDE SEQUENCE</scope>
    <source>
        <strain evidence="3">ATCC 64411 / 73-15</strain>
    </source>
</reference>
<evidence type="ECO:0000313" key="2">
    <source>
        <dbReference type="EMBL" id="KLU81227.1"/>
    </source>
</evidence>
<evidence type="ECO:0000256" key="1">
    <source>
        <dbReference type="SAM" id="MobiDB-lite"/>
    </source>
</evidence>
<proteinExistence type="predicted"/>
<dbReference type="EnsemblFungi" id="MAPG_00320T0">
    <property type="protein sequence ID" value="MAPG_00320T0"/>
    <property type="gene ID" value="MAPG_00320"/>
</dbReference>